<dbReference type="GO" id="GO:0005524">
    <property type="term" value="F:ATP binding"/>
    <property type="evidence" value="ECO:0007669"/>
    <property type="project" value="UniProtKB-UniRule"/>
</dbReference>
<dbReference type="Pfam" id="PF13245">
    <property type="entry name" value="AAA_19"/>
    <property type="match status" value="1"/>
</dbReference>
<dbReference type="KEGG" id="sbae:DSM104329_04917"/>
<sequence length="701" mass="72161">MSAEPVVAPDPFAGRLALRAGGLLRTFNDAGVLAAADVHVARRLERLAGEDDETVALAVALAVRGPRLGHTCVDLATIRDTATVDTDEPVDVSALPWPEPVEWVARLAGSDLVAITASDVVDAPGPHTPGRSPIEPGAITASDAVDAPGPQAAGGSPFTPVAVTASGAVDATGLDARPLRLAGTVLYLDRYWSEERQVAADLEALAAQVPGDVDEALLAQGVRRLFGDQAGGRQALAAAAAVLRRFAVVGGGPGTGKTTTVARIVALLAEQAAARGEPAPLVALAAPTGKAAARLQEAVHEQAAALDVGDEVREQLLGLRASTLHRLLGWRPGSHSRFRHHRANRLPHDVVVVDETSMVSLSLMARLAEAVRLGARLILVGDPGQLTSIEAGAVLGDIVGPTTDGLRIAASTRARLAAATGADVPSGDSPPGAEAGIGDGIVILDRVHRYGGGIGRLAEAIRRGDAGAALEALAATPDEIAWIDADAAATTGRDAPVVLRTGAVGAARAVIAAARAGDAATALQSLGAFRLLCAHRRGPYGVETWMGRIEGWLAEGIDGFGAEGEWYAGRPLLVLENDYGLQLYNGDTGVVIATAPGRVSAAFERQGDVLEFRPARLAAVDTVYAMTVHKSQGSQFATAAVVLPDPASPLLTRELLYTAVTRARERLILVGTEEAVRAAVARPVARASGLRARLWGEAPSG</sequence>
<dbReference type="CDD" id="cd18809">
    <property type="entry name" value="SF1_C_RecD"/>
    <property type="match status" value="1"/>
</dbReference>
<comment type="function">
    <text evidence="11">A helicase/nuclease that prepares dsDNA breaks (DSB) for recombinational DNA repair. Binds to DSBs and unwinds DNA via a highly rapid and processive ATP-dependent bidirectional helicase activity. Unwinds dsDNA until it encounters a Chi (crossover hotspot instigator) sequence from the 3' direction. Cuts ssDNA a few nucleotides 3' to the Chi site. The properties and activities of the enzyme are changed at Chi. The Chi-altered holoenzyme produces a long 3'-ssDNA overhang and facilitates RecA-binding to the ssDNA for homologous DNA recombination and repair. Holoenzyme degrades any linearized DNA that is unable to undergo homologous recombination. In the holoenzyme this subunit has ssDNA-dependent ATPase and 5'-3' helicase activity. When added to pre-assembled RecBC greatly stimulates nuclease activity and augments holoenzyme processivity. Negatively regulates the RecA-loading ability of RecBCD.</text>
</comment>
<dbReference type="HAMAP" id="MF_01487">
    <property type="entry name" value="RecD"/>
    <property type="match status" value="1"/>
</dbReference>
<dbReference type="InterPro" id="IPR050534">
    <property type="entry name" value="Coronavir_polyprotein_1ab"/>
</dbReference>
<comment type="similarity">
    <text evidence="11">Belongs to the RecD family.</text>
</comment>
<dbReference type="AlphaFoldDB" id="A0A9E7C5L9"/>
<evidence type="ECO:0000256" key="6">
    <source>
        <dbReference type="ARBA" id="ARBA00022839"/>
    </source>
</evidence>
<evidence type="ECO:0000256" key="5">
    <source>
        <dbReference type="ARBA" id="ARBA00022806"/>
    </source>
</evidence>
<evidence type="ECO:0000256" key="11">
    <source>
        <dbReference type="HAMAP-Rule" id="MF_01487"/>
    </source>
</evidence>
<keyword evidence="1 11" id="KW-0540">Nuclease</keyword>
<dbReference type="Gene3D" id="3.40.50.300">
    <property type="entry name" value="P-loop containing nucleotide triphosphate hydrolases"/>
    <property type="match status" value="3"/>
</dbReference>
<evidence type="ECO:0000256" key="1">
    <source>
        <dbReference type="ARBA" id="ARBA00022722"/>
    </source>
</evidence>
<dbReference type="InterPro" id="IPR027417">
    <property type="entry name" value="P-loop_NTPase"/>
</dbReference>
<keyword evidence="2 11" id="KW-0547">Nucleotide-binding</keyword>
<keyword evidence="9 11" id="KW-0234">DNA repair</keyword>
<dbReference type="Gene3D" id="1.10.10.1020">
    <property type="entry name" value="RecBCD complex, subunit RecD, N-terminal domain"/>
    <property type="match status" value="1"/>
</dbReference>
<keyword evidence="8 11" id="KW-0238">DNA-binding</keyword>
<proteinExistence type="inferred from homology"/>
<gene>
    <name evidence="15" type="primary">recD_1</name>
    <name evidence="11" type="synonym">recD</name>
    <name evidence="15" type="ORF">DSM104329_04917</name>
</gene>
<reference evidence="15" key="1">
    <citation type="journal article" date="2022" name="Int. J. Syst. Evol. Microbiol.">
        <title>Pseudomonas aegrilactucae sp. nov. and Pseudomonas morbosilactucae sp. nov., pathogens causing bacterial rot of lettuce in Japan.</title>
        <authorList>
            <person name="Sawada H."/>
            <person name="Fujikawa T."/>
            <person name="Satou M."/>
        </authorList>
    </citation>
    <scope>NUCLEOTIDE SEQUENCE</scope>
    <source>
        <strain evidence="15">0166_1</strain>
    </source>
</reference>
<dbReference type="GO" id="GO:0017116">
    <property type="term" value="F:single-stranded DNA helicase activity"/>
    <property type="evidence" value="ECO:0007669"/>
    <property type="project" value="TreeGrafter"/>
</dbReference>
<feature type="domain" description="RecBCD enzyme subunit RecD N-terminal" evidence="14">
    <location>
        <begin position="30"/>
        <end position="114"/>
    </location>
</feature>
<comment type="subunit">
    <text evidence="11">Heterotrimer of RecB, RecC and RecD. All subunits contribute to DNA-binding.</text>
</comment>
<comment type="miscellaneous">
    <text evidence="11">In the RecBCD complex, RecB has a slow 3'-5' helicase, an exonuclease activity and loads RecA onto ssDNA, RecD has a fast 5'-3' helicase activity, while RecC stimulates the ATPase and processivity of the RecB helicase and contributes to recognition of the Chi site.</text>
</comment>
<keyword evidence="3 11" id="KW-0227">DNA damage</keyword>
<protein>
    <recommendedName>
        <fullName evidence="11">RecBCD enzyme subunit RecD</fullName>
        <ecNumber evidence="11">5.6.2.3</ecNumber>
    </recommendedName>
    <alternativeName>
        <fullName evidence="11">DNA 5'-3' helicase subunit RecD</fullName>
    </alternativeName>
    <alternativeName>
        <fullName evidence="11">Exonuclease V subunit RecD</fullName>
        <shortName evidence="11">ExoV subunit RecD</shortName>
    </alternativeName>
    <alternativeName>
        <fullName evidence="11">Helicase/nuclease RecBCD subunit RecD</fullName>
    </alternativeName>
</protein>
<keyword evidence="5 11" id="KW-0347">Helicase</keyword>
<evidence type="ECO:0000256" key="2">
    <source>
        <dbReference type="ARBA" id="ARBA00022741"/>
    </source>
</evidence>
<keyword evidence="4 11" id="KW-0378">Hydrolase</keyword>
<evidence type="ECO:0000256" key="8">
    <source>
        <dbReference type="ARBA" id="ARBA00023125"/>
    </source>
</evidence>
<keyword evidence="10 11" id="KW-0413">Isomerase</keyword>
<comment type="catalytic activity">
    <reaction evidence="11">
        <text>ATP + H2O = ADP + phosphate + H(+)</text>
        <dbReference type="Rhea" id="RHEA:13065"/>
        <dbReference type="ChEBI" id="CHEBI:15377"/>
        <dbReference type="ChEBI" id="CHEBI:15378"/>
        <dbReference type="ChEBI" id="CHEBI:30616"/>
        <dbReference type="ChEBI" id="CHEBI:43474"/>
        <dbReference type="ChEBI" id="CHEBI:456216"/>
        <dbReference type="EC" id="5.6.2.3"/>
    </reaction>
</comment>
<keyword evidence="6 11" id="KW-0269">Exonuclease</keyword>
<feature type="binding site" evidence="11">
    <location>
        <begin position="251"/>
        <end position="258"/>
    </location>
    <ligand>
        <name>ATP</name>
        <dbReference type="ChEBI" id="CHEBI:30616"/>
    </ligand>
</feature>
<dbReference type="InterPro" id="IPR027785">
    <property type="entry name" value="UvrD-like_helicase_C"/>
</dbReference>
<accession>A0A9E7C5L9</accession>
<keyword evidence="16" id="KW-1185">Reference proteome</keyword>
<dbReference type="PANTHER" id="PTHR43788">
    <property type="entry name" value="DNA2/NAM7 HELICASE FAMILY MEMBER"/>
    <property type="match status" value="1"/>
</dbReference>
<dbReference type="InterPro" id="IPR049550">
    <property type="entry name" value="RecD_N"/>
</dbReference>
<name>A0A9E7C5L9_9ACTN</name>
<keyword evidence="7 11" id="KW-0067">ATP-binding</keyword>
<dbReference type="GO" id="GO:0008854">
    <property type="term" value="F:exodeoxyribonuclease V activity"/>
    <property type="evidence" value="ECO:0007669"/>
    <property type="project" value="InterPro"/>
</dbReference>
<dbReference type="CDD" id="cd17933">
    <property type="entry name" value="DEXSc_RecD-like"/>
    <property type="match status" value="1"/>
</dbReference>
<evidence type="ECO:0000256" key="12">
    <source>
        <dbReference type="SAM" id="MobiDB-lite"/>
    </source>
</evidence>
<evidence type="ECO:0000256" key="10">
    <source>
        <dbReference type="ARBA" id="ARBA00023235"/>
    </source>
</evidence>
<dbReference type="NCBIfam" id="TIGR01447">
    <property type="entry name" value="recD"/>
    <property type="match status" value="1"/>
</dbReference>
<evidence type="ECO:0000313" key="16">
    <source>
        <dbReference type="Proteomes" id="UP001162834"/>
    </source>
</evidence>
<dbReference type="InterPro" id="IPR006344">
    <property type="entry name" value="RecD"/>
</dbReference>
<evidence type="ECO:0000256" key="3">
    <source>
        <dbReference type="ARBA" id="ARBA00022763"/>
    </source>
</evidence>
<dbReference type="GO" id="GO:0000724">
    <property type="term" value="P:double-strand break repair via homologous recombination"/>
    <property type="evidence" value="ECO:0007669"/>
    <property type="project" value="UniProtKB-UniRule"/>
</dbReference>
<feature type="domain" description="UvrD-like helicase C-terminal" evidence="13">
    <location>
        <begin position="623"/>
        <end position="670"/>
    </location>
</feature>
<dbReference type="Proteomes" id="UP001162834">
    <property type="component" value="Chromosome"/>
</dbReference>
<dbReference type="SUPFAM" id="SSF52540">
    <property type="entry name" value="P-loop containing nucleoside triphosphate hydrolases"/>
    <property type="match status" value="2"/>
</dbReference>
<dbReference type="GO" id="GO:0003677">
    <property type="term" value="F:DNA binding"/>
    <property type="evidence" value="ECO:0007669"/>
    <property type="project" value="UniProtKB-UniRule"/>
</dbReference>
<dbReference type="PANTHER" id="PTHR43788:SF6">
    <property type="entry name" value="DNA HELICASE B"/>
    <property type="match status" value="1"/>
</dbReference>
<evidence type="ECO:0000259" key="14">
    <source>
        <dbReference type="Pfam" id="PF21185"/>
    </source>
</evidence>
<dbReference type="GO" id="GO:0009338">
    <property type="term" value="C:exodeoxyribonuclease V complex"/>
    <property type="evidence" value="ECO:0007669"/>
    <property type="project" value="InterPro"/>
</dbReference>
<organism evidence="15 16">
    <name type="scientific">Capillimicrobium parvum</name>
    <dbReference type="NCBI Taxonomy" id="2884022"/>
    <lineage>
        <taxon>Bacteria</taxon>
        <taxon>Bacillati</taxon>
        <taxon>Actinomycetota</taxon>
        <taxon>Thermoleophilia</taxon>
        <taxon>Solirubrobacterales</taxon>
        <taxon>Capillimicrobiaceae</taxon>
        <taxon>Capillimicrobium</taxon>
    </lineage>
</organism>
<evidence type="ECO:0000256" key="9">
    <source>
        <dbReference type="ARBA" id="ARBA00023204"/>
    </source>
</evidence>
<dbReference type="Pfam" id="PF21185">
    <property type="entry name" value="RecD_N"/>
    <property type="match status" value="1"/>
</dbReference>
<evidence type="ECO:0000259" key="13">
    <source>
        <dbReference type="Pfam" id="PF13538"/>
    </source>
</evidence>
<dbReference type="EMBL" id="CP087164">
    <property type="protein sequence ID" value="UGS38488.1"/>
    <property type="molecule type" value="Genomic_DNA"/>
</dbReference>
<dbReference type="InterPro" id="IPR041851">
    <property type="entry name" value="RecD_N_sf"/>
</dbReference>
<dbReference type="Pfam" id="PF13538">
    <property type="entry name" value="UvrD_C_2"/>
    <property type="match status" value="1"/>
</dbReference>
<feature type="region of interest" description="Disordered" evidence="12">
    <location>
        <begin position="121"/>
        <end position="158"/>
    </location>
</feature>
<dbReference type="EC" id="5.6.2.3" evidence="11"/>
<evidence type="ECO:0000256" key="4">
    <source>
        <dbReference type="ARBA" id="ARBA00022801"/>
    </source>
</evidence>
<evidence type="ECO:0000313" key="15">
    <source>
        <dbReference type="EMBL" id="UGS38488.1"/>
    </source>
</evidence>
<dbReference type="GO" id="GO:0043139">
    <property type="term" value="F:5'-3' DNA helicase activity"/>
    <property type="evidence" value="ECO:0007669"/>
    <property type="project" value="UniProtKB-UniRule"/>
</dbReference>
<dbReference type="RefSeq" id="WP_259312509.1">
    <property type="nucleotide sequence ID" value="NZ_CP087164.1"/>
</dbReference>
<evidence type="ECO:0000256" key="7">
    <source>
        <dbReference type="ARBA" id="ARBA00022840"/>
    </source>
</evidence>